<evidence type="ECO:0000313" key="17">
    <source>
        <dbReference type="EMBL" id="CAD7240380.1"/>
    </source>
</evidence>
<feature type="domain" description="Chitin-binding type-2" evidence="15">
    <location>
        <begin position="1751"/>
        <end position="1815"/>
    </location>
</feature>
<dbReference type="Pfam" id="PF08742">
    <property type="entry name" value="C8"/>
    <property type="match status" value="2"/>
</dbReference>
<evidence type="ECO:0000259" key="11">
    <source>
        <dbReference type="PROSITE" id="PS01225"/>
    </source>
</evidence>
<dbReference type="Pfam" id="PF00094">
    <property type="entry name" value="VWD"/>
    <property type="match status" value="5"/>
</dbReference>
<dbReference type="SMART" id="SM00494">
    <property type="entry name" value="ChtBD2"/>
    <property type="match status" value="1"/>
</dbReference>
<dbReference type="SMART" id="SM00041">
    <property type="entry name" value="CT"/>
    <property type="match status" value="1"/>
</dbReference>
<dbReference type="Gene3D" id="2.60.120.260">
    <property type="entry name" value="Galactose-binding domain-like"/>
    <property type="match status" value="3"/>
</dbReference>
<feature type="domain" description="VWFD" evidence="16">
    <location>
        <begin position="2420"/>
        <end position="2596"/>
    </location>
</feature>
<feature type="disulfide bond" evidence="9">
    <location>
        <begin position="3496"/>
        <end position="3548"/>
    </location>
</feature>
<keyword evidence="10" id="KW-0245">EGF-like domain</keyword>
<evidence type="ECO:0000256" key="2">
    <source>
        <dbReference type="ARBA" id="ARBA00007611"/>
    </source>
</evidence>
<comment type="caution">
    <text evidence="10">Lacks conserved residue(s) required for the propagation of feature annotation.</text>
</comment>
<evidence type="ECO:0000313" key="18">
    <source>
        <dbReference type="Proteomes" id="UP000677054"/>
    </source>
</evidence>
<comment type="subcellular location">
    <subcellularLocation>
        <location evidence="1">Secreted</location>
    </subcellularLocation>
</comment>
<keyword evidence="3" id="KW-0964">Secreted</keyword>
<dbReference type="FunFam" id="2.10.25.10:FF:000055">
    <property type="entry name" value="alpha-tectorin isoform X1"/>
    <property type="match status" value="1"/>
</dbReference>
<keyword evidence="8" id="KW-0325">Glycoprotein</keyword>
<dbReference type="SMART" id="SM00216">
    <property type="entry name" value="VWD"/>
    <property type="match status" value="5"/>
</dbReference>
<dbReference type="Gene3D" id="2.10.25.10">
    <property type="entry name" value="Laminin"/>
    <property type="match status" value="6"/>
</dbReference>
<dbReference type="CDD" id="cd00057">
    <property type="entry name" value="FA58C"/>
    <property type="match status" value="1"/>
</dbReference>
<keyword evidence="5" id="KW-0677">Repeat</keyword>
<evidence type="ECO:0000256" key="6">
    <source>
        <dbReference type="ARBA" id="ARBA00023008"/>
    </source>
</evidence>
<dbReference type="InterPro" id="IPR002557">
    <property type="entry name" value="Chitin-bd_dom"/>
</dbReference>
<evidence type="ECO:0000259" key="14">
    <source>
        <dbReference type="PROSITE" id="PS50184"/>
    </source>
</evidence>
<evidence type="ECO:0000256" key="8">
    <source>
        <dbReference type="ARBA" id="ARBA00023180"/>
    </source>
</evidence>
<feature type="domain" description="CTCK" evidence="11">
    <location>
        <begin position="3488"/>
        <end position="3552"/>
    </location>
</feature>
<dbReference type="SUPFAM" id="SSF49785">
    <property type="entry name" value="Galactose-binding domain-like"/>
    <property type="match status" value="3"/>
</dbReference>
<dbReference type="Proteomes" id="UP000677054">
    <property type="component" value="Unassembled WGS sequence"/>
</dbReference>
<dbReference type="EMBL" id="CAJPEV010000027">
    <property type="protein sequence ID" value="CAG0879041.1"/>
    <property type="molecule type" value="Genomic_DNA"/>
</dbReference>
<feature type="domain" description="EGF-like" evidence="13">
    <location>
        <begin position="133"/>
        <end position="164"/>
    </location>
</feature>
<evidence type="ECO:0000256" key="1">
    <source>
        <dbReference type="ARBA" id="ARBA00004613"/>
    </source>
</evidence>
<feature type="disulfide bond" evidence="10">
    <location>
        <begin position="54"/>
        <end position="63"/>
    </location>
</feature>
<feature type="domain" description="VWFC" evidence="14">
    <location>
        <begin position="2992"/>
        <end position="3058"/>
    </location>
</feature>
<feature type="domain" description="F5/8 type C" evidence="12">
    <location>
        <begin position="2050"/>
        <end position="2153"/>
    </location>
</feature>
<dbReference type="PROSITE" id="PS01225">
    <property type="entry name" value="CTCK_2"/>
    <property type="match status" value="1"/>
</dbReference>
<dbReference type="PROSITE" id="PS50184">
    <property type="entry name" value="VWFC_2"/>
    <property type="match status" value="1"/>
</dbReference>
<dbReference type="InterPro" id="IPR002919">
    <property type="entry name" value="TIL_dom"/>
</dbReference>
<evidence type="ECO:0000256" key="10">
    <source>
        <dbReference type="PROSITE-ProRule" id="PRU00076"/>
    </source>
</evidence>
<sequence length="3552" mass="396562">MQKVGGGGDGVVPKKWVVVMVWCPIRRLPFRKHPVCEPPCANKGICVRPDECDCPDNFSGPRCGQQILPGLCERDPPSPENSKVYCSQRDCQVRCDDGYGVPPTGQQRLKLKCERGQWVPNDAPNFITIPDCVPVCFPACKNGGACLEENRCECPKDFRGDRCQYSVEECDMGKTDFNGEYECEDLEETRECQISCPLGVSFTFPPHPTYSCDYTEGFFTPESIPLCDHSDDGDCGYGLMKDVVSNKFTVLMTTTHDCENRSSSPCLESLTLKVEKDAFRLTLNGTSPSVKKNDASLSVPNHVDGLDFTWDGETLSLDASDLGLRLSIDSQGKVDARVDESRWKTISGLCGTLDGNRENDWVAEDGSHQDLQDFLQGWRDPGPSCEMENTSKSCDHLESAEKFCQRLLHHPAIKKCEQVIESNSFVEACIRDRCTCHESNKEACGCSTISIYMQRCRALDGLDDIDWRTPEFCPLKCEGNMGYTPCAPSREKTCLDQEDLVEEDKCREGCTCPKGTVLDQGRCIPLHQCPCRHHNATHGPGDVIQWDCNRCVCEGGKWECSGRACGARCAVVGDPHYDTFDGRKYDFMGKCSYTLLQSDQKFAISAQNVPCAGSVSQGLNYPVSLSKGMPSCIRSVKIQANEVTIDLLQNHLTLVNGREVRDFPVNVSGGHVIKYASNVFLLVTLSNGVEVWWDGETRVYIDAPAEFKGKTKGLCGTFNENQSDDFLTPEGDEEAEETMFANRWKTSESCPDSEQVQHPCERNPGRKPSAESICAVLKEPIFKACGGDVDPNPYYEDCIYDACNCESEMGSCACPVISSYGNECARRGVFLEWRHRVRECGMSCPVGQQYHVCGDSCSRTCLNLALHPDCESRCVEGCNCPKGLSMDAEGRCIPVADCPCLFGRKEYPPGFGQLRPGSRGIQLCKCLSGRWSCEPAAPNATTPAPPSSFKCDHWKHQQFTDCKPSPLPTCHSYMFSEEKKDLVVCEPGCVCEEGYVLDVDSGGKWECTKKECIGTCVSWGDSHLLTFDRKLYDFLGECSYAMAKGKLASDRTFELDIQNIPCGTSGVTCTKSLTLHAGGESVTLVRGKPLPPHTGKILVRDVGLLVLVEVRGIGLMVEWDRGTRVALHLDPQWKNKVKGLCGNFNGDEGDDFRGPAGGSPETEPAVFADAWRLQPHCPHTKTPPDPCMESPERKDWAWKKCSVLRSDVFRPCHSEVPFKPYLESNPMRRDQFQVLSVYECLSGTDMREQSSLRARQRLLFLFSLHRSGGRKVCRGEPCKFTYDTFPVIPETTTTAKTAPQTASCISGWSTWINNNHPVPFKNPDDVEPITFHWIDVNRYPESPICEIDEMAEIECRTVGTHVPPKLTGQDVECSLERGLVCRGTDAMQGRCHDYEIRIRCRCRHEGIGTTTSEPIGRREVEPLLTCKEGWTDWMDGSSPDESGEFETVGQLRRHYGFCPEQNMVDIECRPRENDTRRQGSCGLPIGLHCISPRDVKYAEGNPFPCADYEVRLKCDCGNCLDPLGMSSGDIQDSQISVSSFQSLDTMGNAARLGHPSRAWVPSTNHLGQEWIQVDFVGERNITGVVLEPHPELPYWVEAFSLETSVDGRNWLPFSVRPADDSGVFPGNVEGEGRREILFERMLTTRLLRLTPKRSHDWPAMRLEILGCRVKETGTTTTTSAPVPLILPVTFPPSPCIQSGWTSWISSHVPTPQDPDEAETVLMMRGKEAFCADEYVTDFQCRSRNASGKPLGFVCDLNMARPHKEDPDDCRAFLHCVPRLGYVEWVKKECNIGTLYHPVTMICDWPYNVYKLEVDALFLTVQPGAVNSLKACLVCQCAENEYSCDDTLCYATTPSGIPAVTCGWLDVDVSSIPPGADATSENDRWYILAAIEMPISKRSESEKLPEDCFHGHLEVYCLCPQETTGEPTTTSTGCDSWSEWINDNRPDDIMEWEMRTTDQLHSHGFCLQVSPVGLDRFGKDKHQRDKDMTIGRSQGKVEGLECGDVVTGETFNASRSDRIQCDLLTHPHLFCSGACHDFQIRYFCSCGGEGWIAGVENRDQYLQVDLGEQKAIHGMILVGKAGYVLAVHIQYSKDGSWFSFLSHSNGSPQVIPGPLAPHSKIRHLFKVPFEARYIRVNPLKWINHLELQVDLLGCPEDVVHMTTESSITTTLSGRYGGLYDSIRDEQVVHDRSVSFEGPKCEDAMGVKNGEIEDSMIVVSSSLRGNASLVRPGATMPWRPSTDSRTEYIQFDFLDPREVTGFQIYGDPVDKGNRVTSFKIKFSADGKLWNTVTDVSGQEEILGSKDERSIFLEKPLRTRYIRILPFTWEGQHIFMQIEVLGCYQPYLSFQFFVQNAQSQVSRILERCDCECIPCSKGTRLCRGSNICLNETRWCDGVEDCDEDERECKIATTTPESIPPRNGSCLIVEDEIKTFDEVKLEADFCHHVLARDSATTPPLWNISLEMVCEETDCWNAIHIEEDSYRVTFHSSKQIFYLGRRYHLEQIQRIGVLKGKFAVHQSGNVLFYESIRHGFKIWFRSGSLLHLHIQMSETQFGRVEGMCGFFNGDPSDERRTPKGSIAGSSSEFAKSWSLSQKSCTPHQCPSEVQSKATQICDTIMKTEAIKTCLSKLSSDEILRTCLKASCRCLRNTTQVEQCRCGYREYLAEKCLMKGEEIGPKESECDGARECGPNEEYKQECRGEGRCDPTCQMSGVIEVPSCGDTSGRCHLGCFCIPGTIRLQGKCIPREQCRNAVCEGFGDPWYFSFDRRPFSFNGNCTYTALKHEKFQVLVRNDNCGTDLTCLQVLTIVIGNHTTRLIPGKTLLGNEAVGEGVIKNDDFHLVSTWPGDEVSVFYPLLNAEITFQPRIKGFFIQLPSSLYGNSVQGLCGNMNGRADDDILTQNVSEFATRWQNWEMDGAAKQCAVGMEYRACAPKCIRTCKEIQDEMMSLFNQVIQVRLDMTQGSEEHCPFLQESEGCFCPPGTALWKPGTCVNESQCLPCDGHDHFFGDIWKPDPCTKCTCNEYGTQCEKEICPTPPVCLSGHRLKTESDQDHCCPRLTCRLFLSSVFTPIPKENGRIRTSFVAEPEKRSECPKLVEPDCGYGQELHLIESKDTCPSFACECVVKSNCPPLESPTLNEGEEGVLNEQGCCPRLEVICRKDKCPAESQCPPFHRKSIIPSTEKHCCPKFTCDPPKDGCVYEHQFSVDIQGFQHKLQNPLNAPKFYKVNTTWKDGLCRECRCIEKGAGKLTSECENIHCPNATDLFGDIYELIEELEPNACCPKFARVACKDDNNLPHPPGSSWKSKDPCLKYECIVREGKVERLEVRDRCQTNCSLGWVYKNETIERDKCCGRCVQVSCIDEAGGLRGMGEKWTSPDHCWNYICLPSPDEASVSLILFPVIPGSVRNSEDEPILQLVSKGEKIQCPLVDSGCPPEELYTDPTGCCQLCKHIGSSLRNCVKEYVNGSETQGLIRVQHPAKKGVLCKNPDPIPEMASCVGNCFSTATFDSVLGSYKRVCDCCQPERFKDTSVRLSCEDGSFITHALKLPSSCSCAPGC</sequence>
<evidence type="ECO:0000259" key="12">
    <source>
        <dbReference type="PROSITE" id="PS50022"/>
    </source>
</evidence>
<name>A0A7R8ZXT3_9CRUS</name>
<evidence type="ECO:0008006" key="19">
    <source>
        <dbReference type="Google" id="ProtNLM"/>
    </source>
</evidence>
<evidence type="ECO:0000259" key="16">
    <source>
        <dbReference type="PROSITE" id="PS51233"/>
    </source>
</evidence>
<dbReference type="PROSITE" id="PS50026">
    <property type="entry name" value="EGF_3"/>
    <property type="match status" value="2"/>
</dbReference>
<dbReference type="SMART" id="SM00832">
    <property type="entry name" value="C8"/>
    <property type="match status" value="2"/>
</dbReference>
<protein>
    <recommendedName>
        <fullName evidence="19">Hemocytin</fullName>
    </recommendedName>
</protein>
<feature type="disulfide bond" evidence="10">
    <location>
        <begin position="36"/>
        <end position="46"/>
    </location>
</feature>
<dbReference type="SUPFAM" id="SSF57567">
    <property type="entry name" value="Serine protease inhibitors"/>
    <property type="match status" value="2"/>
</dbReference>
<dbReference type="InterPro" id="IPR006207">
    <property type="entry name" value="Cys_knot_C"/>
</dbReference>
<dbReference type="SMART" id="SM00181">
    <property type="entry name" value="EGF"/>
    <property type="match status" value="3"/>
</dbReference>
<feature type="disulfide bond" evidence="10">
    <location>
        <begin position="136"/>
        <end position="146"/>
    </location>
</feature>
<feature type="domain" description="F5/8 type C" evidence="12">
    <location>
        <begin position="2199"/>
        <end position="2340"/>
    </location>
</feature>
<dbReference type="PROSITE" id="PS51233">
    <property type="entry name" value="VWFD"/>
    <property type="match status" value="5"/>
</dbReference>
<accession>A0A7R8ZXT3</accession>
<feature type="domain" description="VWFD" evidence="16">
    <location>
        <begin position="1014"/>
        <end position="1178"/>
    </location>
</feature>
<keyword evidence="6" id="KW-0186">Copper</keyword>
<dbReference type="InterPro" id="IPR000421">
    <property type="entry name" value="FA58C"/>
</dbReference>
<gene>
    <name evidence="17" type="ORF">DSTB1V02_LOCUS404</name>
</gene>
<dbReference type="EMBL" id="LR899544">
    <property type="protein sequence ID" value="CAD7240380.1"/>
    <property type="molecule type" value="Genomic_DNA"/>
</dbReference>
<dbReference type="PROSITE" id="PS01286">
    <property type="entry name" value="FA58C_2"/>
    <property type="match status" value="1"/>
</dbReference>
<dbReference type="InterPro" id="IPR025155">
    <property type="entry name" value="WxxW_domain"/>
</dbReference>
<reference evidence="17" key="1">
    <citation type="submission" date="2020-11" db="EMBL/GenBank/DDBJ databases">
        <authorList>
            <person name="Tran Van P."/>
        </authorList>
    </citation>
    <scope>NUCLEOTIDE SEQUENCE</scope>
</reference>
<proteinExistence type="inferred from homology"/>
<dbReference type="PANTHER" id="PTHR11339">
    <property type="entry name" value="EXTRACELLULAR MATRIX GLYCOPROTEIN RELATED"/>
    <property type="match status" value="1"/>
</dbReference>
<dbReference type="PANTHER" id="PTHR11339:SF386">
    <property type="entry name" value="HEMOLECTIN, ISOFORM A"/>
    <property type="match status" value="1"/>
</dbReference>
<dbReference type="InterPro" id="IPR036508">
    <property type="entry name" value="Chitin-bd_dom_sf"/>
</dbReference>
<dbReference type="InterPro" id="IPR008979">
    <property type="entry name" value="Galactose-bd-like_sf"/>
</dbReference>
<feature type="domain" description="VWFD" evidence="16">
    <location>
        <begin position="208"/>
        <end position="386"/>
    </location>
</feature>
<dbReference type="CDD" id="cd19941">
    <property type="entry name" value="TIL"/>
    <property type="match status" value="4"/>
</dbReference>
<keyword evidence="7 10" id="KW-1015">Disulfide bond</keyword>
<dbReference type="Pfam" id="PF13330">
    <property type="entry name" value="Mucin2_WxxW"/>
    <property type="match status" value="4"/>
</dbReference>
<evidence type="ECO:0000256" key="3">
    <source>
        <dbReference type="ARBA" id="ARBA00022525"/>
    </source>
</evidence>
<evidence type="ECO:0000256" key="5">
    <source>
        <dbReference type="ARBA" id="ARBA00022737"/>
    </source>
</evidence>
<dbReference type="InterPro" id="IPR014853">
    <property type="entry name" value="VWF/SSPO/ZAN-like_Cys-rich_dom"/>
</dbReference>
<dbReference type="InterPro" id="IPR000742">
    <property type="entry name" value="EGF"/>
</dbReference>
<dbReference type="SMART" id="SM00231">
    <property type="entry name" value="FA58C"/>
    <property type="match status" value="3"/>
</dbReference>
<dbReference type="InterPro" id="IPR001846">
    <property type="entry name" value="VWF_type-D"/>
</dbReference>
<comment type="similarity">
    <text evidence="2">Belongs to the serine protease inhibitor-like (TIL domain-containing) family.</text>
</comment>
<dbReference type="InterPro" id="IPR050780">
    <property type="entry name" value="Mucin_vWF_Thrombospondin_sf"/>
</dbReference>
<dbReference type="PROSITE" id="PS01185">
    <property type="entry name" value="CTCK_1"/>
    <property type="match status" value="1"/>
</dbReference>
<evidence type="ECO:0000256" key="7">
    <source>
        <dbReference type="ARBA" id="ARBA00023157"/>
    </source>
</evidence>
<dbReference type="InterPro" id="IPR036084">
    <property type="entry name" value="Ser_inhib-like_sf"/>
</dbReference>
<feature type="domain" description="VWFD" evidence="16">
    <location>
        <begin position="567"/>
        <end position="751"/>
    </location>
</feature>
<dbReference type="PROSITE" id="PS01208">
    <property type="entry name" value="VWFC_1"/>
    <property type="match status" value="1"/>
</dbReference>
<dbReference type="InterPro" id="IPR001007">
    <property type="entry name" value="VWF_dom"/>
</dbReference>
<dbReference type="OrthoDB" id="6262482at2759"/>
<evidence type="ECO:0000256" key="9">
    <source>
        <dbReference type="PROSITE-ProRule" id="PRU00039"/>
    </source>
</evidence>
<dbReference type="Pfam" id="PF00754">
    <property type="entry name" value="F5_F8_type_C"/>
    <property type="match status" value="3"/>
</dbReference>
<feature type="domain" description="F5/8 type C" evidence="12">
    <location>
        <begin position="1519"/>
        <end position="1667"/>
    </location>
</feature>
<feature type="domain" description="VWFD" evidence="16">
    <location>
        <begin position="2750"/>
        <end position="2920"/>
    </location>
</feature>
<dbReference type="SMART" id="SM00214">
    <property type="entry name" value="VWC"/>
    <property type="match status" value="3"/>
</dbReference>
<feature type="disulfide bond" evidence="10">
    <location>
        <begin position="154"/>
        <end position="163"/>
    </location>
</feature>
<evidence type="ECO:0000259" key="15">
    <source>
        <dbReference type="PROSITE" id="PS50940"/>
    </source>
</evidence>
<dbReference type="GO" id="GO:0008061">
    <property type="term" value="F:chitin binding"/>
    <property type="evidence" value="ECO:0007669"/>
    <property type="project" value="InterPro"/>
</dbReference>
<dbReference type="PROSITE" id="PS00022">
    <property type="entry name" value="EGF_1"/>
    <property type="match status" value="2"/>
</dbReference>
<keyword evidence="18" id="KW-1185">Reference proteome</keyword>
<dbReference type="SUPFAM" id="SSF57625">
    <property type="entry name" value="Invertebrate chitin-binding proteins"/>
    <property type="match status" value="1"/>
</dbReference>
<dbReference type="PROSITE" id="PS50940">
    <property type="entry name" value="CHIT_BIND_II"/>
    <property type="match status" value="1"/>
</dbReference>
<evidence type="ECO:0000259" key="13">
    <source>
        <dbReference type="PROSITE" id="PS50026"/>
    </source>
</evidence>
<evidence type="ECO:0000256" key="4">
    <source>
        <dbReference type="ARBA" id="ARBA00022729"/>
    </source>
</evidence>
<dbReference type="PROSITE" id="PS50022">
    <property type="entry name" value="FA58C_3"/>
    <property type="match status" value="3"/>
</dbReference>
<feature type="disulfide bond" evidence="9">
    <location>
        <begin position="3492"/>
        <end position="3546"/>
    </location>
</feature>
<dbReference type="Pfam" id="PF01826">
    <property type="entry name" value="TIL"/>
    <property type="match status" value="2"/>
</dbReference>
<feature type="domain" description="EGF-like" evidence="13">
    <location>
        <begin position="32"/>
        <end position="64"/>
    </location>
</feature>
<dbReference type="GO" id="GO:0005576">
    <property type="term" value="C:extracellular region"/>
    <property type="evidence" value="ECO:0007669"/>
    <property type="project" value="UniProtKB-SubCell"/>
</dbReference>
<organism evidence="17">
    <name type="scientific">Darwinula stevensoni</name>
    <dbReference type="NCBI Taxonomy" id="69355"/>
    <lineage>
        <taxon>Eukaryota</taxon>
        <taxon>Metazoa</taxon>
        <taxon>Ecdysozoa</taxon>
        <taxon>Arthropoda</taxon>
        <taxon>Crustacea</taxon>
        <taxon>Oligostraca</taxon>
        <taxon>Ostracoda</taxon>
        <taxon>Podocopa</taxon>
        <taxon>Podocopida</taxon>
        <taxon>Darwinulocopina</taxon>
        <taxon>Darwinuloidea</taxon>
        <taxon>Darwinulidae</taxon>
        <taxon>Darwinula</taxon>
    </lineage>
</organism>
<keyword evidence="4" id="KW-0732">Signal</keyword>
<dbReference type="GO" id="GO:0007399">
    <property type="term" value="P:nervous system development"/>
    <property type="evidence" value="ECO:0007669"/>
    <property type="project" value="UniProtKB-ARBA"/>
</dbReference>